<gene>
    <name evidence="8" type="ORF">SHERM_13802</name>
</gene>
<dbReference type="OrthoDB" id="2019494at2759"/>
<dbReference type="CDD" id="cd11393">
    <property type="entry name" value="bHLH_AtbHLH_like"/>
    <property type="match status" value="1"/>
</dbReference>
<evidence type="ECO:0000256" key="1">
    <source>
        <dbReference type="ARBA" id="ARBA00004123"/>
    </source>
</evidence>
<dbReference type="SMART" id="SM00353">
    <property type="entry name" value="HLH"/>
    <property type="match status" value="1"/>
</dbReference>
<dbReference type="InterPro" id="IPR045843">
    <property type="entry name" value="IND-like"/>
</dbReference>
<dbReference type="GO" id="GO:0000981">
    <property type="term" value="F:DNA-binding transcription factor activity, RNA polymerase II-specific"/>
    <property type="evidence" value="ECO:0007669"/>
    <property type="project" value="TreeGrafter"/>
</dbReference>
<dbReference type="EMBL" id="CACSLK010011299">
    <property type="protein sequence ID" value="CAA0813243.1"/>
    <property type="molecule type" value="Genomic_DNA"/>
</dbReference>
<dbReference type="GO" id="GO:0046983">
    <property type="term" value="F:protein dimerization activity"/>
    <property type="evidence" value="ECO:0007669"/>
    <property type="project" value="InterPro"/>
</dbReference>
<dbReference type="InterPro" id="IPR045239">
    <property type="entry name" value="bHLH95_bHLH"/>
</dbReference>
<comment type="caution">
    <text evidence="8">The sequence shown here is derived from an EMBL/GenBank/DDBJ whole genome shotgun (WGS) entry which is preliminary data.</text>
</comment>
<dbReference type="AlphaFoldDB" id="A0A9N7R664"/>
<feature type="region of interest" description="Disordered" evidence="6">
    <location>
        <begin position="50"/>
        <end position="94"/>
    </location>
</feature>
<evidence type="ECO:0000256" key="3">
    <source>
        <dbReference type="ARBA" id="ARBA00023125"/>
    </source>
</evidence>
<dbReference type="PANTHER" id="PTHR16223">
    <property type="entry name" value="TRANSCRIPTION FACTOR BHLH83-RELATED"/>
    <property type="match status" value="1"/>
</dbReference>
<evidence type="ECO:0000256" key="5">
    <source>
        <dbReference type="ARBA" id="ARBA00023242"/>
    </source>
</evidence>
<feature type="compositionally biased region" description="Basic and acidic residues" evidence="6">
    <location>
        <begin position="211"/>
        <end position="229"/>
    </location>
</feature>
<feature type="domain" description="BHLH" evidence="7">
    <location>
        <begin position="310"/>
        <end position="360"/>
    </location>
</feature>
<organism evidence="8 9">
    <name type="scientific">Striga hermonthica</name>
    <name type="common">Purple witchweed</name>
    <name type="synonym">Buchnera hermonthica</name>
    <dbReference type="NCBI Taxonomy" id="68872"/>
    <lineage>
        <taxon>Eukaryota</taxon>
        <taxon>Viridiplantae</taxon>
        <taxon>Streptophyta</taxon>
        <taxon>Embryophyta</taxon>
        <taxon>Tracheophyta</taxon>
        <taxon>Spermatophyta</taxon>
        <taxon>Magnoliopsida</taxon>
        <taxon>eudicotyledons</taxon>
        <taxon>Gunneridae</taxon>
        <taxon>Pentapetalae</taxon>
        <taxon>asterids</taxon>
        <taxon>lamiids</taxon>
        <taxon>Lamiales</taxon>
        <taxon>Orobanchaceae</taxon>
        <taxon>Buchnereae</taxon>
        <taxon>Striga</taxon>
    </lineage>
</organism>
<keyword evidence="5" id="KW-0539">Nucleus</keyword>
<comment type="subcellular location">
    <subcellularLocation>
        <location evidence="1">Nucleus</location>
    </subcellularLocation>
</comment>
<keyword evidence="3" id="KW-0238">DNA-binding</keyword>
<sequence>MSIGSGLTRYRSAPSSYFDTFLNSDDDFEQLLNPRICSPEAQRIFARFMSSGDSMNPPQTPAQKKRDDGGGGDVDHPDAKRPRPPPLQRHHHTHDFSSVSKAVNWGHTAEDSGVASSAAGSVLPISPNRPVQVKMETHSLVRHSSSPAGLFDNINIEELGAMRGIMGNVGAGNIANKEGSFSSTSRFKGQRDLPPRTPSSSAKRSPFSGFRNKDIGENRSNDAQFDKEAPGFPLNQWDDSILSDDFLKGLVEDVEGTFSKENALEDQKNLDENQAPTRLAHHLSLPTNSAAMEKLLQDSVPCKLRAKRGFATHPRSIAERVRRTKISERIRKLQDLVPNMVKQTNTADMLDLAVDYIKDLQQQVKMLSDNQAKCSCFTKG</sequence>
<dbReference type="PANTHER" id="PTHR16223:SF125">
    <property type="entry name" value="OS08G0506700 PROTEIN"/>
    <property type="match status" value="1"/>
</dbReference>
<dbReference type="GO" id="GO:0000978">
    <property type="term" value="F:RNA polymerase II cis-regulatory region sequence-specific DNA binding"/>
    <property type="evidence" value="ECO:0007669"/>
    <property type="project" value="TreeGrafter"/>
</dbReference>
<dbReference type="GO" id="GO:0005634">
    <property type="term" value="C:nucleus"/>
    <property type="evidence" value="ECO:0007669"/>
    <property type="project" value="UniProtKB-SubCell"/>
</dbReference>
<dbReference type="Proteomes" id="UP001153555">
    <property type="component" value="Unassembled WGS sequence"/>
</dbReference>
<dbReference type="Gene3D" id="4.10.280.10">
    <property type="entry name" value="Helix-loop-helix DNA-binding domain"/>
    <property type="match status" value="1"/>
</dbReference>
<evidence type="ECO:0000256" key="4">
    <source>
        <dbReference type="ARBA" id="ARBA00023163"/>
    </source>
</evidence>
<dbReference type="FunFam" id="4.10.280.10:FF:000021">
    <property type="entry name" value="Transcription factor bHLH130 family"/>
    <property type="match status" value="1"/>
</dbReference>
<evidence type="ECO:0000256" key="6">
    <source>
        <dbReference type="SAM" id="MobiDB-lite"/>
    </source>
</evidence>
<dbReference type="Pfam" id="PF00010">
    <property type="entry name" value="HLH"/>
    <property type="match status" value="1"/>
</dbReference>
<feature type="compositionally biased region" description="Basic and acidic residues" evidence="6">
    <location>
        <begin position="64"/>
        <end position="81"/>
    </location>
</feature>
<dbReference type="InterPro" id="IPR036638">
    <property type="entry name" value="HLH_DNA-bd_sf"/>
</dbReference>
<evidence type="ECO:0000313" key="8">
    <source>
        <dbReference type="EMBL" id="CAA0813243.1"/>
    </source>
</evidence>
<evidence type="ECO:0000259" key="7">
    <source>
        <dbReference type="PROSITE" id="PS50888"/>
    </source>
</evidence>
<evidence type="ECO:0000313" key="9">
    <source>
        <dbReference type="Proteomes" id="UP001153555"/>
    </source>
</evidence>
<feature type="region of interest" description="Disordered" evidence="6">
    <location>
        <begin position="180"/>
        <end position="230"/>
    </location>
</feature>
<keyword evidence="4" id="KW-0804">Transcription</keyword>
<dbReference type="InterPro" id="IPR011598">
    <property type="entry name" value="bHLH_dom"/>
</dbReference>
<keyword evidence="2" id="KW-0805">Transcription regulation</keyword>
<dbReference type="PROSITE" id="PS50888">
    <property type="entry name" value="BHLH"/>
    <property type="match status" value="1"/>
</dbReference>
<accession>A0A9N7R664</accession>
<reference evidence="8" key="1">
    <citation type="submission" date="2019-12" db="EMBL/GenBank/DDBJ databases">
        <authorList>
            <person name="Scholes J."/>
        </authorList>
    </citation>
    <scope>NUCLEOTIDE SEQUENCE</scope>
</reference>
<proteinExistence type="predicted"/>
<protein>
    <submittedName>
        <fullName evidence="8">Transcription factor bHLH122</fullName>
    </submittedName>
</protein>
<dbReference type="SUPFAM" id="SSF47459">
    <property type="entry name" value="HLH, helix-loop-helix DNA-binding domain"/>
    <property type="match status" value="1"/>
</dbReference>
<name>A0A9N7R664_STRHE</name>
<evidence type="ECO:0000256" key="2">
    <source>
        <dbReference type="ARBA" id="ARBA00023015"/>
    </source>
</evidence>
<keyword evidence="9" id="KW-1185">Reference proteome</keyword>